<dbReference type="PaxDb" id="4565-Traes_6DS_DD3FC46E9.1"/>
<dbReference type="Gramene" id="TraesCS6B03G0436100.2">
    <property type="protein sequence ID" value="TraesCS6B03G0436100.2.CDS"/>
    <property type="gene ID" value="TraesCS6B03G0436100"/>
</dbReference>
<dbReference type="Gramene" id="TraesSYM6B03G03444930.1">
    <property type="protein sequence ID" value="TraesSYM6B03G03444930.1"/>
    <property type="gene ID" value="TraesSYM6B03G03444930"/>
</dbReference>
<dbReference type="PANTHER" id="PTHR46366">
    <property type="entry name" value="PRO-APOPTOTIC SERINE PROTEASE NMA111"/>
    <property type="match status" value="1"/>
</dbReference>
<sequence>METVSSETAEGWRRALSRVVPAVVILHTTAPRAFDTGVAGTSHATGFVVDKSRGIILTNRHVVGPGPVVAEAIFVNSEEIPVYAIYRDPVHDFGFFRYDPAAIKYLKYDEIPLAPEAASMGLEIRVVGNDSGEKVSILPGTLARLDREAPNYQKDGYNDFNTFYIQAASGTKGGSSGSPVVDCQGRAVALNAGSSSSSASAFYLPLDGVVRALNLIRGCWDTFGSKPESAYIPHGTLQVTFQRKGFEETRRLGRRNETEQAVRLVSPAGETRMLVVDSSVPDGPADKHLKPGDVLIRMNGEIVTQFLTMESLLDESVGSEINLQIERGGTPLTVKLKVGDLHSITPNHFLEVSGAVIHPLSYQQARNFGFKCGLVYVAEPGYMLSRASVPRYSIIKKFARKDIAHLGDFIAVISELSRGERVPLEYVTYTDRHRNKHTIVTIDQRGWYATPQLYTRNDATGLWIAKSAMLLESPYVVSIHQRGHRDVNSNVDENIAVEGTVSSSRDLDDIKGVSRHSSSMEGSSLAEQVIKPALVKFEVCVPPICMIDGVHAKHFTGAGVVIHHSDSLGLIAVDRNTVVVSISDIMVSFAAYPIEIPGEVIFLHPFHNFALVAYDPSTLGVGASVIRASKLLTEPALRRGDSVYLVRLIDSLHAKSRKSIVTNWQAVNICSSDFPRYRAINTEVIELDTDSVIELSGVLTDEQGRVQALWASISSQLFGCGKEGDHQFVVGIPIYLISQVLEKIISGTPGPFRLINGIRRPVPFVRLLEVEIYPTSLTEARSYGLSDRWVQALDEKDPERRQVLQVIGCFAGSKAETLLEGDMILAIDKKPITCFLDIENACQKLDHSVGSDGMLNMTIFREGKEIDLIVGTDAIDGNGTTRMVNWCGCIVQNPHSAVRALGFLPKEGHGVYVSRGYAGSPIHRYGLYPLQWIVEVNGQPTPDLESFIETVKVLEDGEFVRVRTVQLNGKSRVLALKQDLHYWPTWELNFEPETATWQRRTIKTLQRVIHSTNGN</sequence>
<dbReference type="EnsemblPlants" id="TraesCS6B02G170600.2">
    <property type="protein sequence ID" value="TraesCS6B02G170600.2"/>
    <property type="gene ID" value="TraesCS6B02G170600"/>
</dbReference>
<dbReference type="Gene3D" id="2.30.42.10">
    <property type="match status" value="3"/>
</dbReference>
<dbReference type="GeneID" id="123136509"/>
<dbReference type="SUPFAM" id="SSF50156">
    <property type="entry name" value="PDZ domain-like"/>
    <property type="match status" value="3"/>
</dbReference>
<dbReference type="SMR" id="A0A3B6PKV5"/>
<dbReference type="Gramene" id="TraesPARA_EIv1.0_2038770.1">
    <property type="protein sequence ID" value="TraesPARA_EIv1.0_2038770.1.CDS"/>
    <property type="gene ID" value="TraesPARA_EIv1.0_2038770"/>
</dbReference>
<reference evidence="3" key="2">
    <citation type="submission" date="2018-10" db="UniProtKB">
        <authorList>
            <consortium name="EnsemblPlants"/>
        </authorList>
    </citation>
    <scope>IDENTIFICATION</scope>
</reference>
<dbReference type="Gramene" id="TraesSTA6B03G03481330.1">
    <property type="protein sequence ID" value="TraesSTA6B03G03481330.1"/>
    <property type="gene ID" value="TraesSTA6B03G03481330"/>
</dbReference>
<protein>
    <recommendedName>
        <fullName evidence="2">PDZ domain-containing protein</fullName>
    </recommendedName>
</protein>
<dbReference type="GO" id="GO:0006508">
    <property type="term" value="P:proteolysis"/>
    <property type="evidence" value="ECO:0007669"/>
    <property type="project" value="InterPro"/>
</dbReference>
<dbReference type="Pfam" id="PF12812">
    <property type="entry name" value="PDZ_1"/>
    <property type="match status" value="2"/>
</dbReference>
<keyword evidence="4" id="KW-1185">Reference proteome</keyword>
<dbReference type="Gramene" id="TraesARI6B03G03449010.1">
    <property type="protein sequence ID" value="TraesARI6B03G03449010.1"/>
    <property type="gene ID" value="TraesARI6B03G03449010"/>
</dbReference>
<dbReference type="AlphaFoldDB" id="A0A3B6PKV5"/>
<dbReference type="Gene3D" id="2.40.10.120">
    <property type="match status" value="1"/>
</dbReference>
<dbReference type="Gramene" id="TraesNOR6B03G03524040.1">
    <property type="protein sequence ID" value="TraesNOR6B03G03524040.1"/>
    <property type="gene ID" value="TraesNOR6B03G03524040"/>
</dbReference>
<dbReference type="Gramene" id="TraesJUL6B03G03528920.1">
    <property type="protein sequence ID" value="TraesJUL6B03G03528920.1"/>
    <property type="gene ID" value="TraesJUL6B03G03528920"/>
</dbReference>
<dbReference type="Gramene" id="TraesCS6B02G170600.2">
    <property type="protein sequence ID" value="TraesCS6B02G170600.2"/>
    <property type="gene ID" value="TraesCS6B02G170600"/>
</dbReference>
<dbReference type="PRINTS" id="PR00834">
    <property type="entry name" value="PROTEASES2C"/>
</dbReference>
<dbReference type="CDD" id="cd06787">
    <property type="entry name" value="cpPDZ_AthDEGP7-like"/>
    <property type="match status" value="1"/>
</dbReference>
<organism evidence="3">
    <name type="scientific">Triticum aestivum</name>
    <name type="common">Wheat</name>
    <dbReference type="NCBI Taxonomy" id="4565"/>
    <lineage>
        <taxon>Eukaryota</taxon>
        <taxon>Viridiplantae</taxon>
        <taxon>Streptophyta</taxon>
        <taxon>Embryophyta</taxon>
        <taxon>Tracheophyta</taxon>
        <taxon>Spermatophyta</taxon>
        <taxon>Magnoliopsida</taxon>
        <taxon>Liliopsida</taxon>
        <taxon>Poales</taxon>
        <taxon>Poaceae</taxon>
        <taxon>BOP clade</taxon>
        <taxon>Pooideae</taxon>
        <taxon>Triticodae</taxon>
        <taxon>Triticeae</taxon>
        <taxon>Triticinae</taxon>
        <taxon>Triticum</taxon>
    </lineage>
</organism>
<dbReference type="Pfam" id="PF13180">
    <property type="entry name" value="PDZ_2"/>
    <property type="match status" value="1"/>
</dbReference>
<dbReference type="PANTHER" id="PTHR46366:SF1">
    <property type="entry name" value="PDZ DOMAIN-CONTAINING PROTEIN C1685.05"/>
    <property type="match status" value="1"/>
</dbReference>
<dbReference type="GO" id="GO:0043065">
    <property type="term" value="P:positive regulation of apoptotic process"/>
    <property type="evidence" value="ECO:0000318"/>
    <property type="project" value="GO_Central"/>
</dbReference>
<dbReference type="STRING" id="4565.A0A3B6PKV5"/>
<dbReference type="InterPro" id="IPR036034">
    <property type="entry name" value="PDZ_sf"/>
</dbReference>
<reference evidence="3" key="1">
    <citation type="submission" date="2018-08" db="EMBL/GenBank/DDBJ databases">
        <authorList>
            <person name="Rossello M."/>
        </authorList>
    </citation>
    <scope>NUCLEOTIDE SEQUENCE [LARGE SCALE GENOMIC DNA]</scope>
    <source>
        <strain evidence="3">cv. Chinese Spring</strain>
    </source>
</reference>
<dbReference type="Proteomes" id="UP000019116">
    <property type="component" value="Chromosome 6B"/>
</dbReference>
<dbReference type="KEGG" id="taes:123136509"/>
<evidence type="ECO:0000313" key="3">
    <source>
        <dbReference type="EnsemblPlants" id="TraesCS6B02G170600.2"/>
    </source>
</evidence>
<comment type="similarity">
    <text evidence="1">Belongs to the peptidase S1C family.</text>
</comment>
<dbReference type="InterPro" id="IPR001940">
    <property type="entry name" value="Peptidase_S1C"/>
</dbReference>
<dbReference type="CDD" id="cd06786">
    <property type="entry name" value="cpPDZ1_ScNma111-like"/>
    <property type="match status" value="1"/>
</dbReference>
<gene>
    <name evidence="3" type="primary">LOC123136509</name>
</gene>
<dbReference type="InterPro" id="IPR025926">
    <property type="entry name" value="PDZ-like_dom"/>
</dbReference>
<dbReference type="OrthoDB" id="4217619at2759"/>
<dbReference type="PROSITE" id="PS50106">
    <property type="entry name" value="PDZ"/>
    <property type="match status" value="1"/>
</dbReference>
<dbReference type="GO" id="GO:0004252">
    <property type="term" value="F:serine-type endopeptidase activity"/>
    <property type="evidence" value="ECO:0000318"/>
    <property type="project" value="GO_Central"/>
</dbReference>
<dbReference type="SUPFAM" id="SSF50494">
    <property type="entry name" value="Trypsin-like serine proteases"/>
    <property type="match status" value="2"/>
</dbReference>
<dbReference type="GO" id="GO:0005634">
    <property type="term" value="C:nucleus"/>
    <property type="evidence" value="ECO:0000318"/>
    <property type="project" value="GO_Central"/>
</dbReference>
<feature type="domain" description="PDZ" evidence="2">
    <location>
        <begin position="238"/>
        <end position="329"/>
    </location>
</feature>
<name>A0A3B6PKV5_WHEAT</name>
<evidence type="ECO:0000256" key="1">
    <source>
        <dbReference type="ARBA" id="ARBA00010541"/>
    </source>
</evidence>
<proteinExistence type="inferred from homology"/>
<accession>A0A3B6PKV5</accession>
<dbReference type="Pfam" id="PF13365">
    <property type="entry name" value="Trypsin_2"/>
    <property type="match status" value="1"/>
</dbReference>
<dbReference type="Gramene" id="TraesJAG6B03G03480830.1">
    <property type="protein sequence ID" value="TraesJAG6B03G03480830.1"/>
    <property type="gene ID" value="TraesJAG6B03G03480830"/>
</dbReference>
<evidence type="ECO:0000313" key="4">
    <source>
        <dbReference type="Proteomes" id="UP000019116"/>
    </source>
</evidence>
<dbReference type="InterPro" id="IPR009003">
    <property type="entry name" value="Peptidase_S1_PA"/>
</dbReference>
<dbReference type="Gramene" id="TraesLDM6B03G03495060.1">
    <property type="protein sequence ID" value="TraesLDM6B03G03495060.1"/>
    <property type="gene ID" value="TraesLDM6B03G03495060"/>
</dbReference>
<dbReference type="RefSeq" id="XP_044411839.1">
    <property type="nucleotide sequence ID" value="XM_044555904.1"/>
</dbReference>
<dbReference type="InterPro" id="IPR001478">
    <property type="entry name" value="PDZ"/>
</dbReference>
<evidence type="ECO:0000259" key="2">
    <source>
        <dbReference type="PROSITE" id="PS50106"/>
    </source>
</evidence>
<dbReference type="SMART" id="SM00228">
    <property type="entry name" value="PDZ"/>
    <property type="match status" value="3"/>
</dbReference>